<accession>A0A084WGR2</accession>
<dbReference type="EMBL" id="KE525345">
    <property type="protein sequence ID" value="KFB49406.1"/>
    <property type="molecule type" value="Genomic_DNA"/>
</dbReference>
<name>A0A084WGR2_ANOSI</name>
<feature type="compositionally biased region" description="Basic residues" evidence="1">
    <location>
        <begin position="1"/>
        <end position="15"/>
    </location>
</feature>
<feature type="region of interest" description="Disordered" evidence="1">
    <location>
        <begin position="1"/>
        <end position="97"/>
    </location>
</feature>
<gene>
    <name evidence="2" type="ORF">ZHAS_00017507</name>
</gene>
<evidence type="ECO:0000313" key="4">
    <source>
        <dbReference type="Proteomes" id="UP000030765"/>
    </source>
</evidence>
<dbReference type="Proteomes" id="UP000030765">
    <property type="component" value="Unassembled WGS sequence"/>
</dbReference>
<dbReference type="EMBL" id="ATLV01023688">
    <property type="status" value="NOT_ANNOTATED_CDS"/>
    <property type="molecule type" value="Genomic_DNA"/>
</dbReference>
<evidence type="ECO:0000313" key="3">
    <source>
        <dbReference type="EnsemblMetazoa" id="ASIC017507-PA"/>
    </source>
</evidence>
<protein>
    <submittedName>
        <fullName evidence="2 3">Uncharacterized protein</fullName>
    </submittedName>
</protein>
<dbReference type="EnsemblMetazoa" id="ASIC017507-RA">
    <property type="protein sequence ID" value="ASIC017507-PA"/>
    <property type="gene ID" value="ASIC017507"/>
</dbReference>
<dbReference type="VEuPathDB" id="VectorBase:ASIC017507"/>
<evidence type="ECO:0000256" key="1">
    <source>
        <dbReference type="SAM" id="MobiDB-lite"/>
    </source>
</evidence>
<proteinExistence type="predicted"/>
<keyword evidence="4" id="KW-1185">Reference proteome</keyword>
<organism evidence="2">
    <name type="scientific">Anopheles sinensis</name>
    <name type="common">Mosquito</name>
    <dbReference type="NCBI Taxonomy" id="74873"/>
    <lineage>
        <taxon>Eukaryota</taxon>
        <taxon>Metazoa</taxon>
        <taxon>Ecdysozoa</taxon>
        <taxon>Arthropoda</taxon>
        <taxon>Hexapoda</taxon>
        <taxon>Insecta</taxon>
        <taxon>Pterygota</taxon>
        <taxon>Neoptera</taxon>
        <taxon>Endopterygota</taxon>
        <taxon>Diptera</taxon>
        <taxon>Nematocera</taxon>
        <taxon>Culicoidea</taxon>
        <taxon>Culicidae</taxon>
        <taxon>Anophelinae</taxon>
        <taxon>Anopheles</taxon>
    </lineage>
</organism>
<sequence length="97" mass="10712">MWTNRRCGRGKRTKKSGSVLSWLKFPGRKHKRIPDVEHKGSGSNHDSLALRNASKVQRGAGPGQQVQAANTWSDGPIPYVRLDATRRGPKKTPLGIN</sequence>
<dbReference type="AlphaFoldDB" id="A0A084WGR2"/>
<reference evidence="3" key="2">
    <citation type="submission" date="2020-05" db="UniProtKB">
        <authorList>
            <consortium name="EnsemblMetazoa"/>
        </authorList>
    </citation>
    <scope>IDENTIFICATION</scope>
</reference>
<evidence type="ECO:0000313" key="2">
    <source>
        <dbReference type="EMBL" id="KFB49406.1"/>
    </source>
</evidence>
<reference evidence="2 4" key="1">
    <citation type="journal article" date="2014" name="BMC Genomics">
        <title>Genome sequence of Anopheles sinensis provides insight into genetics basis of mosquito competence for malaria parasites.</title>
        <authorList>
            <person name="Zhou D."/>
            <person name="Zhang D."/>
            <person name="Ding G."/>
            <person name="Shi L."/>
            <person name="Hou Q."/>
            <person name="Ye Y."/>
            <person name="Xu Y."/>
            <person name="Zhou H."/>
            <person name="Xiong C."/>
            <person name="Li S."/>
            <person name="Yu J."/>
            <person name="Hong S."/>
            <person name="Yu X."/>
            <person name="Zou P."/>
            <person name="Chen C."/>
            <person name="Chang X."/>
            <person name="Wang W."/>
            <person name="Lv Y."/>
            <person name="Sun Y."/>
            <person name="Ma L."/>
            <person name="Shen B."/>
            <person name="Zhu C."/>
        </authorList>
    </citation>
    <scope>NUCLEOTIDE SEQUENCE [LARGE SCALE GENOMIC DNA]</scope>
</reference>
<feature type="compositionally biased region" description="Polar residues" evidence="1">
    <location>
        <begin position="64"/>
        <end position="73"/>
    </location>
</feature>